<dbReference type="EMBL" id="SDOX01000168">
    <property type="protein sequence ID" value="TFJ80380.1"/>
    <property type="molecule type" value="Genomic_DNA"/>
</dbReference>
<comment type="caution">
    <text evidence="2">The sequence shown here is derived from an EMBL/GenBank/DDBJ whole genome shotgun (WGS) entry which is preliminary data.</text>
</comment>
<organism evidence="2 3">
    <name type="scientific">Nannochloropsis salina CCMP1776</name>
    <dbReference type="NCBI Taxonomy" id="1027361"/>
    <lineage>
        <taxon>Eukaryota</taxon>
        <taxon>Sar</taxon>
        <taxon>Stramenopiles</taxon>
        <taxon>Ochrophyta</taxon>
        <taxon>Eustigmatophyceae</taxon>
        <taxon>Eustigmatales</taxon>
        <taxon>Monodopsidaceae</taxon>
        <taxon>Microchloropsis</taxon>
        <taxon>Microchloropsis salina</taxon>
    </lineage>
</organism>
<feature type="compositionally biased region" description="Polar residues" evidence="1">
    <location>
        <begin position="209"/>
        <end position="218"/>
    </location>
</feature>
<evidence type="ECO:0000256" key="1">
    <source>
        <dbReference type="SAM" id="MobiDB-lite"/>
    </source>
</evidence>
<feature type="region of interest" description="Disordered" evidence="1">
    <location>
        <begin position="1"/>
        <end position="43"/>
    </location>
</feature>
<evidence type="ECO:0000313" key="2">
    <source>
        <dbReference type="EMBL" id="TFJ80380.1"/>
    </source>
</evidence>
<protein>
    <submittedName>
        <fullName evidence="2">Uncharacterized protein</fullName>
    </submittedName>
</protein>
<feature type="compositionally biased region" description="Low complexity" evidence="1">
    <location>
        <begin position="187"/>
        <end position="208"/>
    </location>
</feature>
<sequence length="496" mass="50536">MASPMPAPSPTGSAADSNASAAAAGTGNTGEGQEGGSIGMETAQTCGSEEGFSSLMDDEMMINDLESFDGFGHQPADDVLSWLLVNADNINAGAMDFLGGGDVGLPLSGYTDMVSPPTSLPVARLPSTPQAPASLQTHQGLGEEVHPTPAPPTSYPPPPELPHALEPEAPSASPMAASTRKAPRVPSSSSMTSRLLGSGLQSLGQGQRPQNFSPQAQPQPYVAASAPLPKPASSLPPHPLPSHLHTSQPQPPMQPRTQRPLYTLQQPNLAFTGTTATLTQTGSRGGGRGAGRGGRRGGGSGGGRGQGGEEPARLVPGRGLVMVPGSHLIATDPAASLGVSALPKVTAMSPGGAGKGASRWGQRRSPTTRPTTNLPSSRPRSHKLSTMPHNNMCNNHNNNHNINNNNNSKHRHRNEALLASSIPGFARDTFGMELTAATTTTSPSAPPSLPPSSPEMGMEGSERAGREGGEAGGEGHRALSSCVATETTCGGGGGME</sequence>
<feature type="region of interest" description="Disordered" evidence="1">
    <location>
        <begin position="438"/>
        <end position="496"/>
    </location>
</feature>
<feature type="region of interest" description="Disordered" evidence="1">
    <location>
        <begin position="273"/>
        <end position="314"/>
    </location>
</feature>
<feature type="compositionally biased region" description="Gly residues" evidence="1">
    <location>
        <begin position="283"/>
        <end position="308"/>
    </location>
</feature>
<feature type="compositionally biased region" description="Pro residues" evidence="1">
    <location>
        <begin position="444"/>
        <end position="453"/>
    </location>
</feature>
<feature type="region of interest" description="Disordered" evidence="1">
    <location>
        <begin position="119"/>
        <end position="258"/>
    </location>
</feature>
<feature type="compositionally biased region" description="Pro residues" evidence="1">
    <location>
        <begin position="148"/>
        <end position="161"/>
    </location>
</feature>
<dbReference type="OrthoDB" id="10498087at2759"/>
<feature type="compositionally biased region" description="Pro residues" evidence="1">
    <location>
        <begin position="228"/>
        <end position="240"/>
    </location>
</feature>
<feature type="compositionally biased region" description="Low complexity" evidence="1">
    <location>
        <begin position="12"/>
        <end position="26"/>
    </location>
</feature>
<feature type="compositionally biased region" description="Gly residues" evidence="1">
    <location>
        <begin position="27"/>
        <end position="38"/>
    </location>
</feature>
<proteinExistence type="predicted"/>
<feature type="compositionally biased region" description="Polar residues" evidence="1">
    <location>
        <begin position="364"/>
        <end position="378"/>
    </location>
</feature>
<feature type="region of interest" description="Disordered" evidence="1">
    <location>
        <begin position="348"/>
        <end position="382"/>
    </location>
</feature>
<keyword evidence="3" id="KW-1185">Reference proteome</keyword>
<dbReference type="AlphaFoldDB" id="A0A4D9CMN6"/>
<feature type="compositionally biased region" description="Basic and acidic residues" evidence="1">
    <location>
        <begin position="460"/>
        <end position="477"/>
    </location>
</feature>
<accession>A0A4D9CMN6</accession>
<dbReference type="Proteomes" id="UP000355283">
    <property type="component" value="Unassembled WGS sequence"/>
</dbReference>
<reference evidence="2 3" key="1">
    <citation type="submission" date="2019-01" db="EMBL/GenBank/DDBJ databases">
        <title>Nuclear Genome Assembly of the Microalgal Biofuel strain Nannochloropsis salina CCMP1776.</title>
        <authorList>
            <person name="Hovde B."/>
        </authorList>
    </citation>
    <scope>NUCLEOTIDE SEQUENCE [LARGE SCALE GENOMIC DNA]</scope>
    <source>
        <strain evidence="2 3">CCMP1776</strain>
    </source>
</reference>
<name>A0A4D9CMN6_9STRA</name>
<feature type="compositionally biased region" description="Low complexity" evidence="1">
    <location>
        <begin position="273"/>
        <end position="282"/>
    </location>
</feature>
<gene>
    <name evidence="2" type="ORF">NSK_008287</name>
</gene>
<feature type="compositionally biased region" description="Low complexity" evidence="1">
    <location>
        <begin position="162"/>
        <end position="178"/>
    </location>
</feature>
<feature type="compositionally biased region" description="Polar residues" evidence="1">
    <location>
        <begin position="127"/>
        <end position="139"/>
    </location>
</feature>
<evidence type="ECO:0000313" key="3">
    <source>
        <dbReference type="Proteomes" id="UP000355283"/>
    </source>
</evidence>